<feature type="transmembrane region" description="Helical" evidence="9">
    <location>
        <begin position="40"/>
        <end position="59"/>
    </location>
</feature>
<reference evidence="12" key="1">
    <citation type="journal article" date="2020" name="Nat. Commun.">
        <title>Large-scale genome sequencing of mycorrhizal fungi provides insights into the early evolution of symbiotic traits.</title>
        <authorList>
            <person name="Miyauchi S."/>
            <person name="Kiss E."/>
            <person name="Kuo A."/>
            <person name="Drula E."/>
            <person name="Kohler A."/>
            <person name="Sanchez-Garcia M."/>
            <person name="Morin E."/>
            <person name="Andreopoulos B."/>
            <person name="Barry K.W."/>
            <person name="Bonito G."/>
            <person name="Buee M."/>
            <person name="Carver A."/>
            <person name="Chen C."/>
            <person name="Cichocki N."/>
            <person name="Clum A."/>
            <person name="Culley D."/>
            <person name="Crous P.W."/>
            <person name="Fauchery L."/>
            <person name="Girlanda M."/>
            <person name="Hayes R.D."/>
            <person name="Keri Z."/>
            <person name="LaButti K."/>
            <person name="Lipzen A."/>
            <person name="Lombard V."/>
            <person name="Magnuson J."/>
            <person name="Maillard F."/>
            <person name="Murat C."/>
            <person name="Nolan M."/>
            <person name="Ohm R.A."/>
            <person name="Pangilinan J."/>
            <person name="Pereira M.F."/>
            <person name="Perotto S."/>
            <person name="Peter M."/>
            <person name="Pfister S."/>
            <person name="Riley R."/>
            <person name="Sitrit Y."/>
            <person name="Stielow J.B."/>
            <person name="Szollosi G."/>
            <person name="Zifcakova L."/>
            <person name="Stursova M."/>
            <person name="Spatafora J.W."/>
            <person name="Tedersoo L."/>
            <person name="Vaario L.M."/>
            <person name="Yamada A."/>
            <person name="Yan M."/>
            <person name="Wang P."/>
            <person name="Xu J."/>
            <person name="Bruns T."/>
            <person name="Baldrian P."/>
            <person name="Vilgalys R."/>
            <person name="Dunand C."/>
            <person name="Henrissat B."/>
            <person name="Grigoriev I.V."/>
            <person name="Hibbett D."/>
            <person name="Nagy L.G."/>
            <person name="Martin F.M."/>
        </authorList>
    </citation>
    <scope>NUCLEOTIDE SEQUENCE</scope>
    <source>
        <strain evidence="12">UH-Tt-Lm1</strain>
    </source>
</reference>
<keyword evidence="9" id="KW-0999">Mitochondrion inner membrane</keyword>
<evidence type="ECO:0000256" key="7">
    <source>
        <dbReference type="ARBA" id="ARBA00023128"/>
    </source>
</evidence>
<dbReference type="EMBL" id="WIUZ02000011">
    <property type="protein sequence ID" value="KAF9782750.1"/>
    <property type="molecule type" value="Genomic_DNA"/>
</dbReference>
<evidence type="ECO:0000256" key="9">
    <source>
        <dbReference type="RuleBase" id="RU367056"/>
    </source>
</evidence>
<dbReference type="Pfam" id="PF09813">
    <property type="entry name" value="Coa3_cc"/>
    <property type="match status" value="1"/>
</dbReference>
<dbReference type="OrthoDB" id="10018333at2759"/>
<keyword evidence="5 9" id="KW-0812">Transmembrane</keyword>
<dbReference type="InterPro" id="IPR018628">
    <property type="entry name" value="Coa3_CC"/>
</dbReference>
<keyword evidence="8 9" id="KW-0472">Membrane</keyword>
<sequence length="176" mass="18965">MSDPTQYVSKKDVASSYRPKSYQMSPGLQRARAPFRVRNAITGVAIAAVVVGVWAYSIAAVKQDSFADVDEEAKILAASGSMQNVKSIEDEEKAKAATIPSPVLRPQPPPPLTKTTPVIAPLPGLVSRPRGVLAPFLERYYPSLVDPTSKTLVWGAPPVDRVGRLRDRSGKPTRGT</sequence>
<keyword evidence="6 9" id="KW-1133">Transmembrane helix</keyword>
<reference evidence="12" key="2">
    <citation type="submission" date="2020-11" db="EMBL/GenBank/DDBJ databases">
        <authorList>
            <consortium name="DOE Joint Genome Institute"/>
            <person name="Kuo A."/>
            <person name="Miyauchi S."/>
            <person name="Kiss E."/>
            <person name="Drula E."/>
            <person name="Kohler A."/>
            <person name="Sanchez-Garcia M."/>
            <person name="Andreopoulos B."/>
            <person name="Barry K.W."/>
            <person name="Bonito G."/>
            <person name="Buee M."/>
            <person name="Carver A."/>
            <person name="Chen C."/>
            <person name="Cichocki N."/>
            <person name="Clum A."/>
            <person name="Culley D."/>
            <person name="Crous P.W."/>
            <person name="Fauchery L."/>
            <person name="Girlanda M."/>
            <person name="Hayes R."/>
            <person name="Keri Z."/>
            <person name="Labutti K."/>
            <person name="Lipzen A."/>
            <person name="Lombard V."/>
            <person name="Magnuson J."/>
            <person name="Maillard F."/>
            <person name="Morin E."/>
            <person name="Murat C."/>
            <person name="Nolan M."/>
            <person name="Ohm R."/>
            <person name="Pangilinan J."/>
            <person name="Pereira M."/>
            <person name="Perotto S."/>
            <person name="Peter M."/>
            <person name="Riley R."/>
            <person name="Sitrit Y."/>
            <person name="Stielow B."/>
            <person name="Szollosi G."/>
            <person name="Zifcakova L."/>
            <person name="Stursova M."/>
            <person name="Spatafora J.W."/>
            <person name="Tedersoo L."/>
            <person name="Vaario L.-M."/>
            <person name="Yamada A."/>
            <person name="Yan M."/>
            <person name="Wang P."/>
            <person name="Xu J."/>
            <person name="Bruns T."/>
            <person name="Baldrian P."/>
            <person name="Vilgalys R."/>
            <person name="Henrissat B."/>
            <person name="Grigoriev I.V."/>
            <person name="Hibbett D."/>
            <person name="Nagy L.G."/>
            <person name="Martin F.M."/>
        </authorList>
    </citation>
    <scope>NUCLEOTIDE SEQUENCE</scope>
    <source>
        <strain evidence="12">UH-Tt-Lm1</strain>
    </source>
</reference>
<dbReference type="Proteomes" id="UP000736335">
    <property type="component" value="Unassembled WGS sequence"/>
</dbReference>
<proteinExistence type="inferred from homology"/>
<evidence type="ECO:0000313" key="13">
    <source>
        <dbReference type="Proteomes" id="UP000736335"/>
    </source>
</evidence>
<accession>A0A9P6HAS5</accession>
<dbReference type="InterPro" id="IPR041752">
    <property type="entry name" value="Coa3"/>
</dbReference>
<evidence type="ECO:0000256" key="2">
    <source>
        <dbReference type="ARBA" id="ARBA00004304"/>
    </source>
</evidence>
<evidence type="ECO:0000256" key="8">
    <source>
        <dbReference type="ARBA" id="ARBA00023136"/>
    </source>
</evidence>
<dbReference type="AlphaFoldDB" id="A0A9P6HAS5"/>
<organism evidence="12 13">
    <name type="scientific">Thelephora terrestris</name>
    <dbReference type="NCBI Taxonomy" id="56493"/>
    <lineage>
        <taxon>Eukaryota</taxon>
        <taxon>Fungi</taxon>
        <taxon>Dikarya</taxon>
        <taxon>Basidiomycota</taxon>
        <taxon>Agaricomycotina</taxon>
        <taxon>Agaricomycetes</taxon>
        <taxon>Thelephorales</taxon>
        <taxon>Thelephoraceae</taxon>
        <taxon>Thelephora</taxon>
    </lineage>
</organism>
<keyword evidence="7 9" id="KW-0496">Mitochondrion</keyword>
<feature type="compositionally biased region" description="Pro residues" evidence="10">
    <location>
        <begin position="103"/>
        <end position="112"/>
    </location>
</feature>
<evidence type="ECO:0000313" key="12">
    <source>
        <dbReference type="EMBL" id="KAF9782750.1"/>
    </source>
</evidence>
<comment type="similarity">
    <text evidence="3 9">Belongs to the COA3 family.</text>
</comment>
<dbReference type="PANTHER" id="PTHR15642:SF3">
    <property type="entry name" value="CYTOCHROME C OXIDASE ASSEMBLY FACTOR 3 HOMOLOG, MITOCHONDRIAL"/>
    <property type="match status" value="1"/>
</dbReference>
<name>A0A9P6HAS5_9AGAM</name>
<dbReference type="GO" id="GO:0005743">
    <property type="term" value="C:mitochondrial inner membrane"/>
    <property type="evidence" value="ECO:0007669"/>
    <property type="project" value="UniProtKB-UniRule"/>
</dbReference>
<evidence type="ECO:0000259" key="11">
    <source>
        <dbReference type="Pfam" id="PF09813"/>
    </source>
</evidence>
<keyword evidence="13" id="KW-1185">Reference proteome</keyword>
<evidence type="ECO:0000256" key="1">
    <source>
        <dbReference type="ARBA" id="ARBA00003064"/>
    </source>
</evidence>
<gene>
    <name evidence="12" type="ORF">BJ322DRAFT_1072333</name>
</gene>
<feature type="domain" description="Cytochrome c oxidase assembly factor 3 mitochondrial coiled-coil" evidence="11">
    <location>
        <begin position="27"/>
        <end position="73"/>
    </location>
</feature>
<comment type="function">
    <text evidence="1 9">Required for assembly of cytochrome c oxidase (complex IV).</text>
</comment>
<evidence type="ECO:0000256" key="4">
    <source>
        <dbReference type="ARBA" id="ARBA00011351"/>
    </source>
</evidence>
<dbReference type="GO" id="GO:0033617">
    <property type="term" value="P:mitochondrial respiratory chain complex IV assembly"/>
    <property type="evidence" value="ECO:0007669"/>
    <property type="project" value="UniProtKB-UniRule"/>
</dbReference>
<feature type="region of interest" description="Disordered" evidence="10">
    <location>
        <begin position="93"/>
        <end position="116"/>
    </location>
</feature>
<comment type="subcellular location">
    <subcellularLocation>
        <location evidence="2">Mitochondrion membrane</location>
        <topology evidence="2">Single-pass membrane protein</topology>
    </subcellularLocation>
</comment>
<comment type="caution">
    <text evidence="12">The sequence shown here is derived from an EMBL/GenBank/DDBJ whole genome shotgun (WGS) entry which is preliminary data.</text>
</comment>
<comment type="subunit">
    <text evidence="4 9">Component of 250-400 kDa complexes called cytochrome oxidase assembly intermediates or COA complexes.</text>
</comment>
<evidence type="ECO:0000256" key="5">
    <source>
        <dbReference type="ARBA" id="ARBA00022692"/>
    </source>
</evidence>
<evidence type="ECO:0000256" key="6">
    <source>
        <dbReference type="ARBA" id="ARBA00022989"/>
    </source>
</evidence>
<protein>
    <recommendedName>
        <fullName evidence="9">Cytochrome c oxidase assembly factor 3</fullName>
    </recommendedName>
</protein>
<evidence type="ECO:0000256" key="10">
    <source>
        <dbReference type="SAM" id="MobiDB-lite"/>
    </source>
</evidence>
<dbReference type="PANTHER" id="PTHR15642">
    <property type="entry name" value="CYTOCHROME C OXIDASE ASSEMBLY FACTOR 3, MITOCHONDRIAL"/>
    <property type="match status" value="1"/>
</dbReference>
<evidence type="ECO:0000256" key="3">
    <source>
        <dbReference type="ARBA" id="ARBA00007035"/>
    </source>
</evidence>